<dbReference type="Proteomes" id="UP000280861">
    <property type="component" value="Unassembled WGS sequence"/>
</dbReference>
<dbReference type="PANTHER" id="PTHR18895">
    <property type="entry name" value="HEMK METHYLTRANSFERASE"/>
    <property type="match status" value="1"/>
</dbReference>
<name>A0A3P5WB78_9MICC</name>
<dbReference type="InterPro" id="IPR007848">
    <property type="entry name" value="Small_mtfrase_dom"/>
</dbReference>
<dbReference type="NCBIfam" id="TIGR03704">
    <property type="entry name" value="PrmC_rel_meth"/>
    <property type="match status" value="1"/>
</dbReference>
<dbReference type="InterPro" id="IPR029063">
    <property type="entry name" value="SAM-dependent_MTases_sf"/>
</dbReference>
<accession>A0A3P5WB78</accession>
<dbReference type="SUPFAM" id="SSF53335">
    <property type="entry name" value="S-adenosyl-L-methionine-dependent methyltransferases"/>
    <property type="match status" value="1"/>
</dbReference>
<organism evidence="7 8">
    <name type="scientific">Arthrobacter ulcerisalmonis</name>
    <dbReference type="NCBI Taxonomy" id="2483813"/>
    <lineage>
        <taxon>Bacteria</taxon>
        <taxon>Bacillati</taxon>
        <taxon>Actinomycetota</taxon>
        <taxon>Actinomycetes</taxon>
        <taxon>Micrococcales</taxon>
        <taxon>Micrococcaceae</taxon>
        <taxon>Arthrobacter</taxon>
    </lineage>
</organism>
<keyword evidence="4" id="KW-0949">S-adenosyl-L-methionine</keyword>
<dbReference type="InterPro" id="IPR050320">
    <property type="entry name" value="N5-glutamine_MTase"/>
</dbReference>
<dbReference type="RefSeq" id="WP_124090032.1">
    <property type="nucleotide sequence ID" value="NZ_CBCRYA010000005.1"/>
</dbReference>
<comment type="catalytic activity">
    <reaction evidence="5">
        <text>L-glutaminyl-[peptide chain release factor] + S-adenosyl-L-methionine = N(5)-methyl-L-glutaminyl-[peptide chain release factor] + S-adenosyl-L-homocysteine + H(+)</text>
        <dbReference type="Rhea" id="RHEA:42896"/>
        <dbReference type="Rhea" id="RHEA-COMP:10271"/>
        <dbReference type="Rhea" id="RHEA-COMP:10272"/>
        <dbReference type="ChEBI" id="CHEBI:15378"/>
        <dbReference type="ChEBI" id="CHEBI:30011"/>
        <dbReference type="ChEBI" id="CHEBI:57856"/>
        <dbReference type="ChEBI" id="CHEBI:59789"/>
        <dbReference type="ChEBI" id="CHEBI:61891"/>
        <dbReference type="EC" id="2.1.1.297"/>
    </reaction>
</comment>
<dbReference type="InterPro" id="IPR004556">
    <property type="entry name" value="HemK-like"/>
</dbReference>
<keyword evidence="8" id="KW-1185">Reference proteome</keyword>
<keyword evidence="3 7" id="KW-0808">Transferase</keyword>
<dbReference type="CDD" id="cd02440">
    <property type="entry name" value="AdoMet_MTases"/>
    <property type="match status" value="1"/>
</dbReference>
<dbReference type="EC" id="2.1.1.297" evidence="1"/>
<evidence type="ECO:0000313" key="8">
    <source>
        <dbReference type="Proteomes" id="UP000280861"/>
    </source>
</evidence>
<dbReference type="GO" id="GO:0032259">
    <property type="term" value="P:methylation"/>
    <property type="evidence" value="ECO:0007669"/>
    <property type="project" value="UniProtKB-KW"/>
</dbReference>
<evidence type="ECO:0000313" key="7">
    <source>
        <dbReference type="EMBL" id="VDC18441.1"/>
    </source>
</evidence>
<dbReference type="GO" id="GO:0102559">
    <property type="term" value="F:peptide chain release factor N(5)-glutamine methyltransferase activity"/>
    <property type="evidence" value="ECO:0007669"/>
    <property type="project" value="UniProtKB-EC"/>
</dbReference>
<dbReference type="Gene3D" id="3.40.50.150">
    <property type="entry name" value="Vaccinia Virus protein VP39"/>
    <property type="match status" value="1"/>
</dbReference>
<dbReference type="InterPro" id="IPR022446">
    <property type="entry name" value="MeTrfrase_put"/>
</dbReference>
<evidence type="ECO:0000256" key="5">
    <source>
        <dbReference type="ARBA" id="ARBA00048391"/>
    </source>
</evidence>
<dbReference type="EMBL" id="UXAU01000009">
    <property type="protein sequence ID" value="VDC18441.1"/>
    <property type="molecule type" value="Genomic_DNA"/>
</dbReference>
<dbReference type="NCBIfam" id="TIGR00536">
    <property type="entry name" value="hemK_fam"/>
    <property type="match status" value="1"/>
</dbReference>
<protein>
    <recommendedName>
        <fullName evidence="1">peptide chain release factor N(5)-glutamine methyltransferase</fullName>
        <ecNumber evidence="1">2.1.1.297</ecNumber>
    </recommendedName>
</protein>
<feature type="domain" description="Methyltransferase small" evidence="6">
    <location>
        <begin position="106"/>
        <end position="206"/>
    </location>
</feature>
<dbReference type="Pfam" id="PF05175">
    <property type="entry name" value="MTS"/>
    <property type="match status" value="1"/>
</dbReference>
<proteinExistence type="predicted"/>
<gene>
    <name evidence="7" type="primary">prmC_1</name>
    <name evidence="7" type="ORF">PSET11_00308</name>
</gene>
<keyword evidence="2 7" id="KW-0489">Methyltransferase</keyword>
<dbReference type="AlphaFoldDB" id="A0A3P5WB78"/>
<evidence type="ECO:0000256" key="3">
    <source>
        <dbReference type="ARBA" id="ARBA00022679"/>
    </source>
</evidence>
<dbReference type="OrthoDB" id="9800643at2"/>
<evidence type="ECO:0000259" key="6">
    <source>
        <dbReference type="Pfam" id="PF05175"/>
    </source>
</evidence>
<evidence type="ECO:0000256" key="4">
    <source>
        <dbReference type="ARBA" id="ARBA00022691"/>
    </source>
</evidence>
<evidence type="ECO:0000256" key="2">
    <source>
        <dbReference type="ARBA" id="ARBA00022603"/>
    </source>
</evidence>
<evidence type="ECO:0000256" key="1">
    <source>
        <dbReference type="ARBA" id="ARBA00012771"/>
    </source>
</evidence>
<sequence length="276" mass="28577">MQQLRPDVGAQIVLRLRAAGCVFAEDEAQLLVAESAGPEELESNVRRRVAGTPLEYILGWAAFAGQRIAVAPGVFVPRLRTELVVDLAAAALTRKAAVPGVLEPGPRTVVVDLCCGSGAVGAALALRFTGIELHAADIDPAAVACARQNLGPVGGLVHQGNLFEALPHELRGRVRVLAVNAPYVPTAAIETMPPEARLHEARACLDGGADGLDFHRLVARGAKEWLAPGGQVIIETSVRQAPATAAILASAGLAVQTVRSEELDGTAVVGTAGLEV</sequence>
<dbReference type="PANTHER" id="PTHR18895:SF74">
    <property type="entry name" value="MTRF1L RELEASE FACTOR GLUTAMINE METHYLTRANSFERASE"/>
    <property type="match status" value="1"/>
</dbReference>
<reference evidence="7 8" key="1">
    <citation type="submission" date="2018-11" db="EMBL/GenBank/DDBJ databases">
        <authorList>
            <person name="Criscuolo A."/>
        </authorList>
    </citation>
    <scope>NUCLEOTIDE SEQUENCE [LARGE SCALE GENOMIC DNA]</scope>
    <source>
        <strain evidence="7">AT11b</strain>
    </source>
</reference>